<evidence type="ECO:0000313" key="2">
    <source>
        <dbReference type="Proteomes" id="UP001221217"/>
    </source>
</evidence>
<dbReference type="AlphaFoldDB" id="A0AAJ1IBM0"/>
<dbReference type="Proteomes" id="UP001221217">
    <property type="component" value="Unassembled WGS sequence"/>
</dbReference>
<evidence type="ECO:0008006" key="3">
    <source>
        <dbReference type="Google" id="ProtNLM"/>
    </source>
</evidence>
<evidence type="ECO:0000313" key="1">
    <source>
        <dbReference type="EMBL" id="MDC7226267.1"/>
    </source>
</evidence>
<dbReference type="PANTHER" id="PTHR42827">
    <property type="entry name" value="IRON-SULFUR CLUSTER-BINDING PROTEIN-RELATED"/>
    <property type="match status" value="1"/>
</dbReference>
<name>A0AAJ1IBM0_9SPIO</name>
<dbReference type="PANTHER" id="PTHR42827:SF1">
    <property type="entry name" value="IRON-SULFUR CLUSTER-BINDING PROTEIN"/>
    <property type="match status" value="1"/>
</dbReference>
<dbReference type="EMBL" id="JAQQAL010000011">
    <property type="protein sequence ID" value="MDC7226267.1"/>
    <property type="molecule type" value="Genomic_DNA"/>
</dbReference>
<gene>
    <name evidence="1" type="ORF">PQJ61_05845</name>
</gene>
<protein>
    <recommendedName>
        <fullName evidence="3">Epoxyqueuosine reductase</fullName>
    </recommendedName>
</protein>
<organism evidence="1 2">
    <name type="scientific">Candidatus Thalassospirochaeta sargassi</name>
    <dbReference type="NCBI Taxonomy" id="3119039"/>
    <lineage>
        <taxon>Bacteria</taxon>
        <taxon>Pseudomonadati</taxon>
        <taxon>Spirochaetota</taxon>
        <taxon>Spirochaetia</taxon>
        <taxon>Spirochaetales</taxon>
        <taxon>Spirochaetaceae</taxon>
        <taxon>Candidatus Thalassospirochaeta</taxon>
    </lineage>
</organism>
<reference evidence="1 2" key="1">
    <citation type="submission" date="2022-12" db="EMBL/GenBank/DDBJ databases">
        <title>Metagenome assembled genome from gulf of manar.</title>
        <authorList>
            <person name="Kohli P."/>
            <person name="Pk S."/>
            <person name="Venkata Ramana C."/>
            <person name="Sasikala C."/>
        </authorList>
    </citation>
    <scope>NUCLEOTIDE SEQUENCE [LARGE SCALE GENOMIC DNA]</scope>
    <source>
        <strain evidence="1">JB008</strain>
    </source>
</reference>
<accession>A0AAJ1IBM0</accession>
<proteinExistence type="predicted"/>
<comment type="caution">
    <text evidence="1">The sequence shown here is derived from an EMBL/GenBank/DDBJ whole genome shotgun (WGS) entry which is preliminary data.</text>
</comment>
<sequence>MEHRIAEVIRRTTIEQNTRDTNGIERWRPPLVSFAAAADPLMLKLKEWVDTKHLLPGDMLPGAESVICWYLPFNPDIPKSNRGERIASREWVDAYVETNKLIAVINNRLKDFLSSEGYACETTPATHNFDPEVLISYWSHRHLAYIAGLGTFGLNNMLITEAGTAGRFGSCVTNLKLKPGKRSDTENCLYKAKGACGLCVRNCVNGALTFDGFDRFKCYEMLLENDAHHNIGSIADVCGKCIAGMPCSNKNPMK</sequence>